<keyword evidence="6" id="KW-1133">Transmembrane helix</keyword>
<protein>
    <recommendedName>
        <fullName evidence="7">GRF-type domain-containing protein</fullName>
    </recommendedName>
</protein>
<dbReference type="GO" id="GO:0008270">
    <property type="term" value="F:zinc ion binding"/>
    <property type="evidence" value="ECO:0007669"/>
    <property type="project" value="UniProtKB-KW"/>
</dbReference>
<proteinExistence type="predicted"/>
<sequence>MSSSSSNSYSSAFATCKCGIAAPIRVSKTLENPNHKFMTCEIKRCNYFVWVDSLVPKVHVEVEKKIDYLMNRIEELENKNQNLELKNVKLEKVKLCLEKKMLDIEKNKRGKLYIVAVFVVLLIVLFVKNQEL</sequence>
<evidence type="ECO:0000256" key="4">
    <source>
        <dbReference type="PROSITE-ProRule" id="PRU01343"/>
    </source>
</evidence>
<dbReference type="AlphaFoldDB" id="A0A7J6WIQ6"/>
<feature type="coiled-coil region" evidence="5">
    <location>
        <begin position="59"/>
        <end position="100"/>
    </location>
</feature>
<evidence type="ECO:0000313" key="9">
    <source>
        <dbReference type="Proteomes" id="UP000554482"/>
    </source>
</evidence>
<keyword evidence="2 4" id="KW-0863">Zinc-finger</keyword>
<evidence type="ECO:0000256" key="1">
    <source>
        <dbReference type="ARBA" id="ARBA00022723"/>
    </source>
</evidence>
<keyword evidence="1" id="KW-0479">Metal-binding</keyword>
<evidence type="ECO:0000256" key="3">
    <source>
        <dbReference type="ARBA" id="ARBA00022833"/>
    </source>
</evidence>
<evidence type="ECO:0000256" key="6">
    <source>
        <dbReference type="SAM" id="Phobius"/>
    </source>
</evidence>
<evidence type="ECO:0000313" key="8">
    <source>
        <dbReference type="EMBL" id="KAF5197241.1"/>
    </source>
</evidence>
<dbReference type="PANTHER" id="PTHR33248">
    <property type="entry name" value="ZINC ION-BINDING PROTEIN"/>
    <property type="match status" value="1"/>
</dbReference>
<keyword evidence="3" id="KW-0862">Zinc</keyword>
<feature type="transmembrane region" description="Helical" evidence="6">
    <location>
        <begin position="110"/>
        <end position="127"/>
    </location>
</feature>
<dbReference type="PROSITE" id="PS51999">
    <property type="entry name" value="ZF_GRF"/>
    <property type="match status" value="1"/>
</dbReference>
<keyword evidence="6" id="KW-0812">Transmembrane</keyword>
<dbReference type="InterPro" id="IPR010666">
    <property type="entry name" value="Znf_GRF"/>
</dbReference>
<keyword evidence="6" id="KW-0472">Membrane</keyword>
<accession>A0A7J6WIQ6</accession>
<keyword evidence="9" id="KW-1185">Reference proteome</keyword>
<keyword evidence="5" id="KW-0175">Coiled coil</keyword>
<dbReference type="Pfam" id="PF06839">
    <property type="entry name" value="Zn_ribbon_GRF"/>
    <property type="match status" value="1"/>
</dbReference>
<evidence type="ECO:0000256" key="5">
    <source>
        <dbReference type="SAM" id="Coils"/>
    </source>
</evidence>
<name>A0A7J6WIQ6_THATH</name>
<dbReference type="EMBL" id="JABWDY010014892">
    <property type="protein sequence ID" value="KAF5197241.1"/>
    <property type="molecule type" value="Genomic_DNA"/>
</dbReference>
<organism evidence="8 9">
    <name type="scientific">Thalictrum thalictroides</name>
    <name type="common">Rue-anemone</name>
    <name type="synonym">Anemone thalictroides</name>
    <dbReference type="NCBI Taxonomy" id="46969"/>
    <lineage>
        <taxon>Eukaryota</taxon>
        <taxon>Viridiplantae</taxon>
        <taxon>Streptophyta</taxon>
        <taxon>Embryophyta</taxon>
        <taxon>Tracheophyta</taxon>
        <taxon>Spermatophyta</taxon>
        <taxon>Magnoliopsida</taxon>
        <taxon>Ranunculales</taxon>
        <taxon>Ranunculaceae</taxon>
        <taxon>Thalictroideae</taxon>
        <taxon>Thalictrum</taxon>
    </lineage>
</organism>
<evidence type="ECO:0000256" key="2">
    <source>
        <dbReference type="ARBA" id="ARBA00022771"/>
    </source>
</evidence>
<feature type="domain" description="GRF-type" evidence="7">
    <location>
        <begin position="16"/>
        <end position="54"/>
    </location>
</feature>
<evidence type="ECO:0000259" key="7">
    <source>
        <dbReference type="PROSITE" id="PS51999"/>
    </source>
</evidence>
<comment type="caution">
    <text evidence="8">The sequence shown here is derived from an EMBL/GenBank/DDBJ whole genome shotgun (WGS) entry which is preliminary data.</text>
</comment>
<reference evidence="8 9" key="1">
    <citation type="submission" date="2020-06" db="EMBL/GenBank/DDBJ databases">
        <title>Transcriptomic and genomic resources for Thalictrum thalictroides and T. hernandezii: Facilitating candidate gene discovery in an emerging model plant lineage.</title>
        <authorList>
            <person name="Arias T."/>
            <person name="Riano-Pachon D.M."/>
            <person name="Di Stilio V.S."/>
        </authorList>
    </citation>
    <scope>NUCLEOTIDE SEQUENCE [LARGE SCALE GENOMIC DNA]</scope>
    <source>
        <strain evidence="9">cv. WT478/WT964</strain>
        <tissue evidence="8">Leaves</tissue>
    </source>
</reference>
<dbReference type="Proteomes" id="UP000554482">
    <property type="component" value="Unassembled WGS sequence"/>
</dbReference>
<gene>
    <name evidence="8" type="ORF">FRX31_013171</name>
</gene>